<gene>
    <name evidence="4" type="ordered locus">Hoch_5557</name>
</gene>
<dbReference type="Proteomes" id="UP000001880">
    <property type="component" value="Chromosome"/>
</dbReference>
<dbReference type="STRING" id="502025.Hoch_5557"/>
<name>D0LZR0_HALO1</name>
<evidence type="ECO:0000256" key="2">
    <source>
        <dbReference type="SAM" id="MobiDB-lite"/>
    </source>
</evidence>
<dbReference type="Pfam" id="PF00498">
    <property type="entry name" value="FHA"/>
    <property type="match status" value="1"/>
</dbReference>
<dbReference type="OrthoDB" id="5498906at2"/>
<reference evidence="4 5" key="1">
    <citation type="journal article" date="2010" name="Stand. Genomic Sci.">
        <title>Complete genome sequence of Haliangium ochraceum type strain (SMP-2).</title>
        <authorList>
            <consortium name="US DOE Joint Genome Institute (JGI-PGF)"/>
            <person name="Ivanova N."/>
            <person name="Daum C."/>
            <person name="Lang E."/>
            <person name="Abt B."/>
            <person name="Kopitz M."/>
            <person name="Saunders E."/>
            <person name="Lapidus A."/>
            <person name="Lucas S."/>
            <person name="Glavina Del Rio T."/>
            <person name="Nolan M."/>
            <person name="Tice H."/>
            <person name="Copeland A."/>
            <person name="Cheng J.F."/>
            <person name="Chen F."/>
            <person name="Bruce D."/>
            <person name="Goodwin L."/>
            <person name="Pitluck S."/>
            <person name="Mavromatis K."/>
            <person name="Pati A."/>
            <person name="Mikhailova N."/>
            <person name="Chen A."/>
            <person name="Palaniappan K."/>
            <person name="Land M."/>
            <person name="Hauser L."/>
            <person name="Chang Y.J."/>
            <person name="Jeffries C.D."/>
            <person name="Detter J.C."/>
            <person name="Brettin T."/>
            <person name="Rohde M."/>
            <person name="Goker M."/>
            <person name="Bristow J."/>
            <person name="Markowitz V."/>
            <person name="Eisen J.A."/>
            <person name="Hugenholtz P."/>
            <person name="Kyrpides N.C."/>
            <person name="Klenk H.P."/>
        </authorList>
    </citation>
    <scope>NUCLEOTIDE SEQUENCE [LARGE SCALE GENOMIC DNA]</scope>
    <source>
        <strain evidence="5">DSM 14365 / CIP 107738 / JCM 11303 / AJ 13395 / SMP-2</strain>
    </source>
</reference>
<dbReference type="PROSITE" id="PS50006">
    <property type="entry name" value="FHA_DOMAIN"/>
    <property type="match status" value="1"/>
</dbReference>
<dbReference type="KEGG" id="hoh:Hoch_5557"/>
<dbReference type="eggNOG" id="COG1196">
    <property type="taxonomic scope" value="Bacteria"/>
</dbReference>
<feature type="region of interest" description="Disordered" evidence="2">
    <location>
        <begin position="73"/>
        <end position="144"/>
    </location>
</feature>
<dbReference type="SUPFAM" id="SSF49879">
    <property type="entry name" value="SMAD/FHA domain"/>
    <property type="match status" value="1"/>
</dbReference>
<feature type="coiled-coil region" evidence="1">
    <location>
        <begin position="149"/>
        <end position="219"/>
    </location>
</feature>
<keyword evidence="1" id="KW-0175">Coiled coil</keyword>
<dbReference type="InterPro" id="IPR000253">
    <property type="entry name" value="FHA_dom"/>
</dbReference>
<sequence>MDCAIRTDDAMVSRHHARLFGANGQFFVEDLGSANGVYFQEQRVTRHMLNHGDAVRCGSLWLRFVAPELAAATPQAQPDHAASQMPFPEPSGPQPVGSPRGETSSGHVAGYSDGGMGETGPYAASGAGAPGAPAMSPGSGPAAAPVALGAEANEEIGRLNRRIEQLQTALRLYQRGRGEEIAKRIDELEERNEKVRKERDDLKRRVDELENMLQIEGSDAKSQRARALMTRTSELVQQIHDLLQDVRINVMTSEGEFEQFAGQLPRASFELIRESLRSSSSQVDLIRDLLRELRNLAE</sequence>
<organism evidence="4 5">
    <name type="scientific">Haliangium ochraceum (strain DSM 14365 / JCM 11303 / SMP-2)</name>
    <dbReference type="NCBI Taxonomy" id="502025"/>
    <lineage>
        <taxon>Bacteria</taxon>
        <taxon>Pseudomonadati</taxon>
        <taxon>Myxococcota</taxon>
        <taxon>Polyangia</taxon>
        <taxon>Haliangiales</taxon>
        <taxon>Kofleriaceae</taxon>
        <taxon>Haliangium</taxon>
    </lineage>
</organism>
<accession>D0LZR0</accession>
<proteinExistence type="predicted"/>
<feature type="domain" description="FHA" evidence="3">
    <location>
        <begin position="1"/>
        <end position="44"/>
    </location>
</feature>
<dbReference type="HOGENOM" id="CLU_933063_0_0_7"/>
<evidence type="ECO:0000313" key="4">
    <source>
        <dbReference type="EMBL" id="ACY18039.1"/>
    </source>
</evidence>
<feature type="compositionally biased region" description="Low complexity" evidence="2">
    <location>
        <begin position="120"/>
        <end position="144"/>
    </location>
</feature>
<dbReference type="InterPro" id="IPR008984">
    <property type="entry name" value="SMAD_FHA_dom_sf"/>
</dbReference>
<keyword evidence="5" id="KW-1185">Reference proteome</keyword>
<dbReference type="eggNOG" id="COG1716">
    <property type="taxonomic scope" value="Bacteria"/>
</dbReference>
<evidence type="ECO:0000313" key="5">
    <source>
        <dbReference type="Proteomes" id="UP000001880"/>
    </source>
</evidence>
<dbReference type="AlphaFoldDB" id="D0LZR0"/>
<dbReference type="EMBL" id="CP001804">
    <property type="protein sequence ID" value="ACY18039.1"/>
    <property type="molecule type" value="Genomic_DNA"/>
</dbReference>
<evidence type="ECO:0000256" key="1">
    <source>
        <dbReference type="SAM" id="Coils"/>
    </source>
</evidence>
<evidence type="ECO:0000259" key="3">
    <source>
        <dbReference type="PROSITE" id="PS50006"/>
    </source>
</evidence>
<dbReference type="CDD" id="cd00060">
    <property type="entry name" value="FHA"/>
    <property type="match status" value="1"/>
</dbReference>
<dbReference type="Gene3D" id="2.60.200.20">
    <property type="match status" value="1"/>
</dbReference>
<protein>
    <submittedName>
        <fullName evidence="4">FHA domain containing protein</fullName>
    </submittedName>
</protein>